<evidence type="ECO:0000313" key="6">
    <source>
        <dbReference type="EMBL" id="CCG80887.1"/>
    </source>
</evidence>
<protein>
    <submittedName>
        <fullName evidence="6">Uncharacterized WD repeat-containing protein C18B5.10c</fullName>
    </submittedName>
</protein>
<dbReference type="InterPro" id="IPR015943">
    <property type="entry name" value="WD40/YVTN_repeat-like_dom_sf"/>
</dbReference>
<evidence type="ECO:0000256" key="4">
    <source>
        <dbReference type="PROSITE-ProRule" id="PRU00221"/>
    </source>
</evidence>
<dbReference type="Pfam" id="PF25174">
    <property type="entry name" value="Beta-prop_THOC3"/>
    <property type="match status" value="1"/>
</dbReference>
<gene>
    <name evidence="6" type="ORF">TAPDE_000540</name>
</gene>
<dbReference type="Proteomes" id="UP000013776">
    <property type="component" value="Unassembled WGS sequence"/>
</dbReference>
<keyword evidence="1 4" id="KW-0853">WD repeat</keyword>
<evidence type="ECO:0000256" key="2">
    <source>
        <dbReference type="ARBA" id="ARBA00022737"/>
    </source>
</evidence>
<dbReference type="GO" id="GO:0006406">
    <property type="term" value="P:mRNA export from nucleus"/>
    <property type="evidence" value="ECO:0007669"/>
    <property type="project" value="InterPro"/>
</dbReference>
<dbReference type="Gene3D" id="2.130.10.10">
    <property type="entry name" value="YVTN repeat-like/Quinoprotein amine dehydrogenase"/>
    <property type="match status" value="2"/>
</dbReference>
<evidence type="ECO:0000256" key="5">
    <source>
        <dbReference type="SAM" id="MobiDB-lite"/>
    </source>
</evidence>
<dbReference type="InterPro" id="IPR040132">
    <property type="entry name" value="Tex1/THOC3"/>
</dbReference>
<dbReference type="PROSITE" id="PS50082">
    <property type="entry name" value="WD_REPEATS_2"/>
    <property type="match status" value="4"/>
</dbReference>
<dbReference type="OrthoDB" id="340259at2759"/>
<dbReference type="InterPro" id="IPR036322">
    <property type="entry name" value="WD40_repeat_dom_sf"/>
</dbReference>
<dbReference type="STRING" id="1097556.R4X6R4"/>
<comment type="similarity">
    <text evidence="3">Belongs to the THOC3 family.</text>
</comment>
<proteinExistence type="inferred from homology"/>
<accession>R4X6R4</accession>
<dbReference type="SMART" id="SM00320">
    <property type="entry name" value="WD40"/>
    <property type="match status" value="7"/>
</dbReference>
<dbReference type="VEuPathDB" id="FungiDB:TAPDE_000540"/>
<feature type="repeat" description="WD" evidence="4">
    <location>
        <begin position="63"/>
        <end position="94"/>
    </location>
</feature>
<feature type="region of interest" description="Disordered" evidence="5">
    <location>
        <begin position="62"/>
        <end position="82"/>
    </location>
</feature>
<keyword evidence="7" id="KW-1185">Reference proteome</keyword>
<dbReference type="PROSITE" id="PS50294">
    <property type="entry name" value="WD_REPEATS_REGION"/>
    <property type="match status" value="3"/>
</dbReference>
<dbReference type="GO" id="GO:0000445">
    <property type="term" value="C:THO complex part of transcription export complex"/>
    <property type="evidence" value="ECO:0007669"/>
    <property type="project" value="TreeGrafter"/>
</dbReference>
<feature type="repeat" description="WD" evidence="4">
    <location>
        <begin position="284"/>
        <end position="325"/>
    </location>
</feature>
<dbReference type="CDD" id="cd00200">
    <property type="entry name" value="WD40"/>
    <property type="match status" value="1"/>
</dbReference>
<evidence type="ECO:0000256" key="1">
    <source>
        <dbReference type="ARBA" id="ARBA00022574"/>
    </source>
</evidence>
<feature type="repeat" description="WD" evidence="4">
    <location>
        <begin position="242"/>
        <end position="283"/>
    </location>
</feature>
<evidence type="ECO:0000256" key="3">
    <source>
        <dbReference type="ARBA" id="ARBA00046343"/>
    </source>
</evidence>
<feature type="region of interest" description="Disordered" evidence="5">
    <location>
        <begin position="1"/>
        <end position="48"/>
    </location>
</feature>
<dbReference type="PANTHER" id="PTHR22839">
    <property type="entry name" value="THO COMPLEX SUBUNIT 3 THO3"/>
    <property type="match status" value="1"/>
</dbReference>
<dbReference type="InterPro" id="IPR001680">
    <property type="entry name" value="WD40_rpt"/>
</dbReference>
<dbReference type="eggNOG" id="KOG1407">
    <property type="taxonomic scope" value="Eukaryota"/>
</dbReference>
<dbReference type="EMBL" id="CAHR02000018">
    <property type="protein sequence ID" value="CCG80887.1"/>
    <property type="molecule type" value="Genomic_DNA"/>
</dbReference>
<dbReference type="AlphaFoldDB" id="R4X6R4"/>
<dbReference type="InterPro" id="IPR020472">
    <property type="entry name" value="WD40_PAC1"/>
</dbReference>
<comment type="caution">
    <text evidence="6">The sequence shown here is derived from an EMBL/GenBank/DDBJ whole genome shotgun (WGS) entry which is preliminary data.</text>
</comment>
<dbReference type="SUPFAM" id="SSF50978">
    <property type="entry name" value="WD40 repeat-like"/>
    <property type="match status" value="1"/>
</dbReference>
<dbReference type="PANTHER" id="PTHR22839:SF0">
    <property type="entry name" value="THO COMPLEX SUBUNIT 3"/>
    <property type="match status" value="1"/>
</dbReference>
<evidence type="ECO:0000313" key="7">
    <source>
        <dbReference type="Proteomes" id="UP000013776"/>
    </source>
</evidence>
<feature type="compositionally biased region" description="Polar residues" evidence="5">
    <location>
        <begin position="14"/>
        <end position="35"/>
    </location>
</feature>
<feature type="repeat" description="WD" evidence="4">
    <location>
        <begin position="116"/>
        <end position="158"/>
    </location>
</feature>
<dbReference type="PRINTS" id="PR00320">
    <property type="entry name" value="GPROTEINBRPT"/>
</dbReference>
<organism evidence="6 7">
    <name type="scientific">Taphrina deformans (strain PYCC 5710 / ATCC 11124 / CBS 356.35 / IMI 108563 / JCM 9778 / NBRC 8474)</name>
    <name type="common">Peach leaf curl fungus</name>
    <name type="synonym">Lalaria deformans</name>
    <dbReference type="NCBI Taxonomy" id="1097556"/>
    <lineage>
        <taxon>Eukaryota</taxon>
        <taxon>Fungi</taxon>
        <taxon>Dikarya</taxon>
        <taxon>Ascomycota</taxon>
        <taxon>Taphrinomycotina</taxon>
        <taxon>Taphrinomycetes</taxon>
        <taxon>Taphrinales</taxon>
        <taxon>Taphrinaceae</taxon>
        <taxon>Taphrina</taxon>
    </lineage>
</organism>
<reference evidence="6 7" key="1">
    <citation type="journal article" date="2013" name="MBio">
        <title>Genome sequencing of the plant pathogen Taphrina deformans, the causal agent of peach leaf curl.</title>
        <authorList>
            <person name="Cisse O.H."/>
            <person name="Almeida J.M.G.C.F."/>
            <person name="Fonseca A."/>
            <person name="Kumar A.A."/>
            <person name="Salojaervi J."/>
            <person name="Overmyer K."/>
            <person name="Hauser P.M."/>
            <person name="Pagni M."/>
        </authorList>
    </citation>
    <scope>NUCLEOTIDE SEQUENCE [LARGE SCALE GENOMIC DNA]</scope>
    <source>
        <strain evidence="7">PYCC 5710 / ATCC 11124 / CBS 356.35 / IMI 108563 / JCM 9778 / NBRC 8474</strain>
    </source>
</reference>
<keyword evidence="2" id="KW-0677">Repeat</keyword>
<feature type="compositionally biased region" description="Low complexity" evidence="5">
    <location>
        <begin position="1"/>
        <end position="13"/>
    </location>
</feature>
<name>R4X6R4_TAPDE</name>
<sequence length="357" mass="39687">MSSTTASRSHYSSNLHPSQSSRNGPPGNSSRSITPRATPAPVEAPKIATGQHAAVRNLRLKTAEGHNGPLKSVAWNSTGSRVASASTDRTVRVWYPERLPEPRSRTRSTSGYTWELKGHNGAIEQVSWDPTHSDRIASASADRSIKVWEYRMIKQLFTVELSSAVLHVQYSPDGKFLAVGTKDETISIISVTDQKVVREWQEKRTSIHQIVWSHSGHLLCLSTQQGTVKVFETLEWRFLHEIEGNTSSVFCLEFDPLGRYLAVGGADAIISLWDLRDWICVRTFNALTQPIRTLSFSFDGAYIASGSEDNFIDISDVETGEQVHTISVNSTTNAIAWHPNKLNLAIANEDKLLKLYQ</sequence>